<dbReference type="HOGENOM" id="CLU_072615_5_0_1"/>
<dbReference type="Proteomes" id="UP000030151">
    <property type="component" value="Unassembled WGS sequence"/>
</dbReference>
<evidence type="ECO:0000313" key="2">
    <source>
        <dbReference type="EMBL" id="EXU94736.1"/>
    </source>
</evidence>
<evidence type="ECO:0000256" key="1">
    <source>
        <dbReference type="SAM" id="MobiDB-lite"/>
    </source>
</evidence>
<reference evidence="2 3" key="1">
    <citation type="submission" date="2014-02" db="EMBL/GenBank/DDBJ databases">
        <title>The genome sequence of the entomopathogenic fungus Metarhizium robertsii ARSEF 2575.</title>
        <authorList>
            <person name="Giuliano Garisto Donzelli B."/>
            <person name="Roe B.A."/>
            <person name="Macmil S.L."/>
            <person name="Krasnoff S.B."/>
            <person name="Gibson D.M."/>
        </authorList>
    </citation>
    <scope>NUCLEOTIDE SEQUENCE [LARGE SCALE GENOMIC DNA]</scope>
    <source>
        <strain evidence="2 3">ARSEF 2575</strain>
    </source>
</reference>
<feature type="compositionally biased region" description="Basic and acidic residues" evidence="1">
    <location>
        <begin position="315"/>
        <end position="326"/>
    </location>
</feature>
<dbReference type="eggNOG" id="ENOG502T500">
    <property type="taxonomic scope" value="Eukaryota"/>
</dbReference>
<dbReference type="EMBL" id="JELW01000165">
    <property type="protein sequence ID" value="EXU94736.1"/>
    <property type="molecule type" value="Genomic_DNA"/>
</dbReference>
<feature type="region of interest" description="Disordered" evidence="1">
    <location>
        <begin position="302"/>
        <end position="348"/>
    </location>
</feature>
<dbReference type="OrthoDB" id="4424523at2759"/>
<organism evidence="2 3">
    <name type="scientific">Metarhizium robertsii</name>
    <dbReference type="NCBI Taxonomy" id="568076"/>
    <lineage>
        <taxon>Eukaryota</taxon>
        <taxon>Fungi</taxon>
        <taxon>Dikarya</taxon>
        <taxon>Ascomycota</taxon>
        <taxon>Pezizomycotina</taxon>
        <taxon>Sordariomycetes</taxon>
        <taxon>Hypocreomycetidae</taxon>
        <taxon>Hypocreales</taxon>
        <taxon>Clavicipitaceae</taxon>
        <taxon>Metarhizium</taxon>
    </lineage>
</organism>
<dbReference type="AlphaFoldDB" id="A0A014P0L6"/>
<proteinExistence type="predicted"/>
<sequence length="364" mass="41522">MPRRVLTAEERQRVNAFSEALETALSQVDSGDFKARERVRIEVDKAHPLSQETREAWSFEELAQFAGPLREVACEINWCKFKPDAPWGLVVYRTAYGDNAAWDRILDELKDSIEWLPYEPAPNPELYPRHRFEIMDDQSQFEGASIDTLRKKFSAWVVDEYRNNCKHDQCPSVDELKAEMAGIHGELGGGPRYNFFLVVDDICLESVHQKCGPVVKLVQRAGHEDADADDDSYLAQEIEELGGPRLADSDWEGGISENEFENVGWMYMETSDYVDLQESLVQASNWEDHYLRPPQMRWLDGFEDTPGSWRRQRKVGSEEAEGKSRDSIQGNGTAATLKRPPPPPGLQPWEVLWLESLTGDDGQL</sequence>
<comment type="caution">
    <text evidence="2">The sequence shown here is derived from an EMBL/GenBank/DDBJ whole genome shotgun (WGS) entry which is preliminary data.</text>
</comment>
<gene>
    <name evidence="2" type="ORF">X797_012184</name>
</gene>
<accession>A0A014P0L6</accession>
<protein>
    <submittedName>
        <fullName evidence="2">Uncharacterized protein</fullName>
    </submittedName>
</protein>
<name>A0A014P0L6_9HYPO</name>
<evidence type="ECO:0000313" key="3">
    <source>
        <dbReference type="Proteomes" id="UP000030151"/>
    </source>
</evidence>